<evidence type="ECO:0000313" key="1">
    <source>
        <dbReference type="EMBL" id="TWU45400.1"/>
    </source>
</evidence>
<protein>
    <submittedName>
        <fullName evidence="1">Uncharacterized protein</fullName>
    </submittedName>
</protein>
<dbReference type="RefSeq" id="WP_146598111.1">
    <property type="nucleotide sequence ID" value="NZ_SJPY01000001.1"/>
</dbReference>
<comment type="caution">
    <text evidence="1">The sequence shown here is derived from an EMBL/GenBank/DDBJ whole genome shotgun (WGS) entry which is preliminary data.</text>
</comment>
<sequence length="105" mass="12158">MHKRNFLAAMIVTLLFASATQSNNEAIAAEPGWSPVIVATGSYRQQIQSTPIELRPYRPFHFYGNAVRRRYYQRQSYQGQAYSRPSNMAAPRTQVVLPYTYYRGY</sequence>
<dbReference type="EMBL" id="SJPY01000001">
    <property type="protein sequence ID" value="TWU45400.1"/>
    <property type="molecule type" value="Genomic_DNA"/>
</dbReference>
<dbReference type="OrthoDB" id="285306at2"/>
<organism evidence="1 2">
    <name type="scientific">Novipirellula aureliae</name>
    <dbReference type="NCBI Taxonomy" id="2527966"/>
    <lineage>
        <taxon>Bacteria</taxon>
        <taxon>Pseudomonadati</taxon>
        <taxon>Planctomycetota</taxon>
        <taxon>Planctomycetia</taxon>
        <taxon>Pirellulales</taxon>
        <taxon>Pirellulaceae</taxon>
        <taxon>Novipirellula</taxon>
    </lineage>
</organism>
<reference evidence="1 2" key="1">
    <citation type="submission" date="2019-02" db="EMBL/GenBank/DDBJ databases">
        <title>Deep-cultivation of Planctomycetes and their phenomic and genomic characterization uncovers novel biology.</title>
        <authorList>
            <person name="Wiegand S."/>
            <person name="Jogler M."/>
            <person name="Boedeker C."/>
            <person name="Pinto D."/>
            <person name="Vollmers J."/>
            <person name="Rivas-Marin E."/>
            <person name="Kohn T."/>
            <person name="Peeters S.H."/>
            <person name="Heuer A."/>
            <person name="Rast P."/>
            <person name="Oberbeckmann S."/>
            <person name="Bunk B."/>
            <person name="Jeske O."/>
            <person name="Meyerdierks A."/>
            <person name="Storesund J.E."/>
            <person name="Kallscheuer N."/>
            <person name="Luecker S."/>
            <person name="Lage O.M."/>
            <person name="Pohl T."/>
            <person name="Merkel B.J."/>
            <person name="Hornburger P."/>
            <person name="Mueller R.-W."/>
            <person name="Bruemmer F."/>
            <person name="Labrenz M."/>
            <person name="Spormann A.M."/>
            <person name="Op Den Camp H."/>
            <person name="Overmann J."/>
            <person name="Amann R."/>
            <person name="Jetten M.S.M."/>
            <person name="Mascher T."/>
            <person name="Medema M.H."/>
            <person name="Devos D.P."/>
            <person name="Kaster A.-K."/>
            <person name="Ovreas L."/>
            <person name="Rohde M."/>
            <person name="Galperin M.Y."/>
            <person name="Jogler C."/>
        </authorList>
    </citation>
    <scope>NUCLEOTIDE SEQUENCE [LARGE SCALE GENOMIC DNA]</scope>
    <source>
        <strain evidence="1 2">Q31b</strain>
    </source>
</reference>
<gene>
    <name evidence="1" type="ORF">Q31b_05720</name>
</gene>
<keyword evidence="2" id="KW-1185">Reference proteome</keyword>
<proteinExistence type="predicted"/>
<evidence type="ECO:0000313" key="2">
    <source>
        <dbReference type="Proteomes" id="UP000315471"/>
    </source>
</evidence>
<dbReference type="Proteomes" id="UP000315471">
    <property type="component" value="Unassembled WGS sequence"/>
</dbReference>
<accession>A0A5C6E9H0</accession>
<name>A0A5C6E9H0_9BACT</name>
<dbReference type="AlphaFoldDB" id="A0A5C6E9H0"/>